<dbReference type="InterPro" id="IPR024920">
    <property type="entry name" value="Dihydroorotate_DH_1"/>
</dbReference>
<evidence type="ECO:0000313" key="11">
    <source>
        <dbReference type="EMBL" id="MDR6939169.1"/>
    </source>
</evidence>
<accession>A0ABU1T1I8</accession>
<dbReference type="InterPro" id="IPR012135">
    <property type="entry name" value="Dihydroorotate_DH_1_2"/>
</dbReference>
<keyword evidence="8 9" id="KW-0560">Oxidoreductase</keyword>
<evidence type="ECO:0000256" key="7">
    <source>
        <dbReference type="ARBA" id="ARBA00022975"/>
    </source>
</evidence>
<feature type="domain" description="Dihydroorotate dehydrogenase catalytic" evidence="10">
    <location>
        <begin position="18"/>
        <end position="301"/>
    </location>
</feature>
<dbReference type="Gene3D" id="3.20.20.70">
    <property type="entry name" value="Aldolase class I"/>
    <property type="match status" value="1"/>
</dbReference>
<keyword evidence="5 9" id="KW-0285">Flavoprotein</keyword>
<keyword evidence="4 9" id="KW-0963">Cytoplasm</keyword>
<keyword evidence="6 9" id="KW-0288">FMN</keyword>
<feature type="active site" description="Nucleophile" evidence="9">
    <location>
        <position position="145"/>
    </location>
</feature>
<feature type="binding site" evidence="9">
    <location>
        <begin position="258"/>
        <end position="259"/>
    </location>
    <ligand>
        <name>FMN</name>
        <dbReference type="ChEBI" id="CHEBI:58210"/>
    </ligand>
</feature>
<feature type="binding site" evidence="9">
    <location>
        <position position="142"/>
    </location>
    <ligand>
        <name>substrate</name>
    </ligand>
</feature>
<dbReference type="PROSITE" id="PS00911">
    <property type="entry name" value="DHODEHASE_1"/>
    <property type="match status" value="1"/>
</dbReference>
<protein>
    <recommendedName>
        <fullName evidence="9">Dihydroorotate dehydrogenase</fullName>
        <shortName evidence="9">DHOD</shortName>
        <shortName evidence="9">DHODase</shortName>
        <shortName evidence="9">DHOdehase</shortName>
        <ecNumber evidence="9">1.3.-.-</ecNumber>
    </recommendedName>
</protein>
<dbReference type="NCBIfam" id="TIGR01037">
    <property type="entry name" value="pyrD_sub1_fam"/>
    <property type="match status" value="1"/>
</dbReference>
<dbReference type="Proteomes" id="UP001266099">
    <property type="component" value="Unassembled WGS sequence"/>
</dbReference>
<feature type="binding site" evidence="9">
    <location>
        <position position="35"/>
    </location>
    <ligand>
        <name>FMN</name>
        <dbReference type="ChEBI" id="CHEBI:58210"/>
    </ligand>
</feature>
<comment type="caution">
    <text evidence="11">The sequence shown here is derived from an EMBL/GenBank/DDBJ whole genome shotgun (WGS) entry which is preliminary data.</text>
</comment>
<feature type="binding site" evidence="9">
    <location>
        <begin position="59"/>
        <end position="60"/>
    </location>
    <ligand>
        <name>FMN</name>
        <dbReference type="ChEBI" id="CHEBI:58210"/>
    </ligand>
</feature>
<dbReference type="PANTHER" id="PTHR48109">
    <property type="entry name" value="DIHYDROOROTATE DEHYDROGENASE (QUINONE), MITOCHONDRIAL-RELATED"/>
    <property type="match status" value="1"/>
</dbReference>
<comment type="similarity">
    <text evidence="3 9">Belongs to the dihydroorotate dehydrogenase family. Type 1 subfamily.</text>
</comment>
<comment type="subcellular location">
    <subcellularLocation>
        <location evidence="1 9">Cytoplasm</location>
    </subcellularLocation>
</comment>
<dbReference type="CDD" id="cd04740">
    <property type="entry name" value="DHOD_1B_like"/>
    <property type="match status" value="1"/>
</dbReference>
<dbReference type="PROSITE" id="PS00912">
    <property type="entry name" value="DHODEHASE_2"/>
    <property type="match status" value="1"/>
</dbReference>
<sequence length="320" mass="33723">MSGTISSCKSGITEKDRLTVELCGIKLANPIIPASGTFGFGAEFARLWDINELGTFSFKGTTAQPREGNAQPRVADAPGGMLNAIGLANPGVEEVLEKTLPNLEQYFHKPVMANVAGFSLAEFRTVAQKLSQAAQVGWLEINISCPNVHEGGKNFADDPQAAAEVCRAVKEVTDKPVIMKLAPNAGNTVETALACQEAGADALSLVNTFVGMRLDLRTGKPILANRTGGVSGPGIFPIALRMVWDVSRAVNLPVVGIGGVKSAEDVIEMMHAGACAVQIGTANLLDPYICRDIIRKLPQTMDRLGISCLADLNPNAKPGS</sequence>
<dbReference type="NCBIfam" id="NF005574">
    <property type="entry name" value="PRK07259.1"/>
    <property type="match status" value="1"/>
</dbReference>
<feature type="binding site" evidence="9">
    <location>
        <position position="232"/>
    </location>
    <ligand>
        <name>FMN</name>
        <dbReference type="ChEBI" id="CHEBI:58210"/>
    </ligand>
</feature>
<dbReference type="EMBL" id="JAVDUJ010000001">
    <property type="protein sequence ID" value="MDR6939169.1"/>
    <property type="molecule type" value="Genomic_DNA"/>
</dbReference>
<name>A0ABU1T1I8_9ACTO</name>
<evidence type="ECO:0000313" key="12">
    <source>
        <dbReference type="Proteomes" id="UP001266099"/>
    </source>
</evidence>
<feature type="binding site" evidence="9">
    <location>
        <begin position="280"/>
        <end position="281"/>
    </location>
    <ligand>
        <name>FMN</name>
        <dbReference type="ChEBI" id="CHEBI:58210"/>
    </ligand>
</feature>
<dbReference type="InterPro" id="IPR013785">
    <property type="entry name" value="Aldolase_TIM"/>
</dbReference>
<dbReference type="InterPro" id="IPR050074">
    <property type="entry name" value="DHO_dehydrogenase"/>
</dbReference>
<feature type="binding site" evidence="9">
    <location>
        <position position="180"/>
    </location>
    <ligand>
        <name>FMN</name>
        <dbReference type="ChEBI" id="CHEBI:58210"/>
    </ligand>
</feature>
<comment type="pathway">
    <text evidence="2 9">Pyrimidine metabolism; UMP biosynthesis via de novo pathway.</text>
</comment>
<reference evidence="11 12" key="1">
    <citation type="submission" date="2023-07" db="EMBL/GenBank/DDBJ databases">
        <title>Sequencing the genomes of 1000 actinobacteria strains.</title>
        <authorList>
            <person name="Klenk H.-P."/>
        </authorList>
    </citation>
    <scope>NUCLEOTIDE SEQUENCE [LARGE SCALE GENOMIC DNA]</scope>
    <source>
        <strain evidence="11 12">DSM 15539</strain>
    </source>
</reference>
<feature type="binding site" evidence="9">
    <location>
        <begin position="83"/>
        <end position="87"/>
    </location>
    <ligand>
        <name>substrate</name>
    </ligand>
</feature>
<keyword evidence="7 9" id="KW-0665">Pyrimidine biosynthesis</keyword>
<keyword evidence="12" id="KW-1185">Reference proteome</keyword>
<dbReference type="Pfam" id="PF01180">
    <property type="entry name" value="DHO_dh"/>
    <property type="match status" value="1"/>
</dbReference>
<dbReference type="HAMAP" id="MF_00224">
    <property type="entry name" value="DHO_dh_type1"/>
    <property type="match status" value="1"/>
</dbReference>
<dbReference type="InterPro" id="IPR005720">
    <property type="entry name" value="Dihydroorotate_DH_cat"/>
</dbReference>
<evidence type="ECO:0000256" key="8">
    <source>
        <dbReference type="ARBA" id="ARBA00023002"/>
    </source>
</evidence>
<dbReference type="PIRSF" id="PIRSF000164">
    <property type="entry name" value="DHO_oxidase"/>
    <property type="match status" value="1"/>
</dbReference>
<dbReference type="EC" id="1.3.-.-" evidence="9"/>
<evidence type="ECO:0000256" key="9">
    <source>
        <dbReference type="HAMAP-Rule" id="MF_00224"/>
    </source>
</evidence>
<comment type="function">
    <text evidence="9">Catalyzes the conversion of dihydroorotate to orotate.</text>
</comment>
<evidence type="ECO:0000256" key="4">
    <source>
        <dbReference type="ARBA" id="ARBA00022490"/>
    </source>
</evidence>
<dbReference type="InterPro" id="IPR049622">
    <property type="entry name" value="Dihydroorotate_DH_I"/>
</dbReference>
<feature type="binding site" evidence="9">
    <location>
        <position position="142"/>
    </location>
    <ligand>
        <name>FMN</name>
        <dbReference type="ChEBI" id="CHEBI:58210"/>
    </ligand>
</feature>
<evidence type="ECO:0000259" key="10">
    <source>
        <dbReference type="Pfam" id="PF01180"/>
    </source>
</evidence>
<proteinExistence type="inferred from homology"/>
<gene>
    <name evidence="9" type="primary">pyrD</name>
    <name evidence="11" type="ORF">J2S36_000712</name>
</gene>
<evidence type="ECO:0000256" key="6">
    <source>
        <dbReference type="ARBA" id="ARBA00022643"/>
    </source>
</evidence>
<evidence type="ECO:0000256" key="5">
    <source>
        <dbReference type="ARBA" id="ARBA00022630"/>
    </source>
</evidence>
<feature type="binding site" evidence="9">
    <location>
        <position position="114"/>
    </location>
    <ligand>
        <name>FMN</name>
        <dbReference type="ChEBI" id="CHEBI:58210"/>
    </ligand>
</feature>
<dbReference type="PANTHER" id="PTHR48109:SF1">
    <property type="entry name" value="DIHYDROOROTATE DEHYDROGENASE (FUMARATE)"/>
    <property type="match status" value="1"/>
</dbReference>
<dbReference type="InterPro" id="IPR033888">
    <property type="entry name" value="DHOD_1B"/>
</dbReference>
<dbReference type="InterPro" id="IPR001295">
    <property type="entry name" value="Dihydroorotate_DH_CS"/>
</dbReference>
<comment type="catalytic activity">
    <reaction evidence="9">
        <text>(S)-dihydroorotate + A = orotate + AH2</text>
        <dbReference type="Rhea" id="RHEA:18073"/>
        <dbReference type="ChEBI" id="CHEBI:13193"/>
        <dbReference type="ChEBI" id="CHEBI:17499"/>
        <dbReference type="ChEBI" id="CHEBI:30839"/>
        <dbReference type="ChEBI" id="CHEBI:30864"/>
    </reaction>
</comment>
<evidence type="ECO:0000256" key="1">
    <source>
        <dbReference type="ARBA" id="ARBA00004496"/>
    </source>
</evidence>
<comment type="cofactor">
    <cofactor evidence="9">
        <name>FMN</name>
        <dbReference type="ChEBI" id="CHEBI:58210"/>
    </cofactor>
    <text evidence="9">Binds 1 FMN per subunit.</text>
</comment>
<feature type="binding site" evidence="9">
    <location>
        <begin position="207"/>
        <end position="208"/>
    </location>
    <ligand>
        <name>substrate</name>
    </ligand>
</feature>
<feature type="binding site" evidence="9">
    <location>
        <position position="206"/>
    </location>
    <ligand>
        <name>FMN</name>
        <dbReference type="ChEBI" id="CHEBI:58210"/>
    </ligand>
</feature>
<evidence type="ECO:0000256" key="3">
    <source>
        <dbReference type="ARBA" id="ARBA00008008"/>
    </source>
</evidence>
<dbReference type="RefSeq" id="WP_309955639.1">
    <property type="nucleotide sequence ID" value="NZ_JAVDUJ010000001.1"/>
</dbReference>
<dbReference type="SUPFAM" id="SSF51395">
    <property type="entry name" value="FMN-linked oxidoreductases"/>
    <property type="match status" value="1"/>
</dbReference>
<evidence type="ECO:0000256" key="2">
    <source>
        <dbReference type="ARBA" id="ARBA00004725"/>
    </source>
</evidence>
<dbReference type="GO" id="GO:0004589">
    <property type="term" value="F:dihydroorotate dehydrogenase (NAD+) activity"/>
    <property type="evidence" value="ECO:0007669"/>
    <property type="project" value="UniProtKB-EC"/>
</dbReference>
<feature type="binding site" evidence="9">
    <location>
        <position position="59"/>
    </location>
    <ligand>
        <name>substrate</name>
    </ligand>
</feature>
<organism evidence="11 12">
    <name type="scientific">Arcanobacterium hippocoleae</name>
    <dbReference type="NCBI Taxonomy" id="149017"/>
    <lineage>
        <taxon>Bacteria</taxon>
        <taxon>Bacillati</taxon>
        <taxon>Actinomycetota</taxon>
        <taxon>Actinomycetes</taxon>
        <taxon>Actinomycetales</taxon>
        <taxon>Actinomycetaceae</taxon>
        <taxon>Arcanobacterium</taxon>
    </lineage>
</organism>